<evidence type="ECO:0000313" key="2">
    <source>
        <dbReference type="EMBL" id="QJB03834.1"/>
    </source>
</evidence>
<gene>
    <name evidence="1" type="ORF">MM171A00097_0104</name>
    <name evidence="2" type="ORF">MM171B00542_0005</name>
</gene>
<sequence length="111" mass="11580">MPSLTQTMVAATTVFAAERGNAKIIPSLIMVDNVLGAQDAIITVVDRFTTSASAGAPGGVTTANRLGINVSMAACVSMRDELKDIEILGQLELLIGTADPNCIVTVAWDFQ</sequence>
<organism evidence="1">
    <name type="scientific">viral metagenome</name>
    <dbReference type="NCBI Taxonomy" id="1070528"/>
    <lineage>
        <taxon>unclassified sequences</taxon>
        <taxon>metagenomes</taxon>
        <taxon>organismal metagenomes</taxon>
    </lineage>
</organism>
<protein>
    <submittedName>
        <fullName evidence="1">Uncharacterized protein</fullName>
    </submittedName>
</protein>
<name>A0A6H1Z7V1_9ZZZZ</name>
<dbReference type="EMBL" id="MT143710">
    <property type="protein sequence ID" value="QJA43457.1"/>
    <property type="molecule type" value="Genomic_DNA"/>
</dbReference>
<reference evidence="1" key="1">
    <citation type="submission" date="2020-03" db="EMBL/GenBank/DDBJ databases">
        <title>The deep terrestrial virosphere.</title>
        <authorList>
            <person name="Holmfeldt K."/>
            <person name="Nilsson E."/>
            <person name="Simone D."/>
            <person name="Lopez-Fernandez M."/>
            <person name="Wu X."/>
            <person name="de Brujin I."/>
            <person name="Lundin D."/>
            <person name="Andersson A."/>
            <person name="Bertilsson S."/>
            <person name="Dopson M."/>
        </authorList>
    </citation>
    <scope>NUCLEOTIDE SEQUENCE</scope>
    <source>
        <strain evidence="1">MM171A00097</strain>
        <strain evidence="2">MM171B00542</strain>
    </source>
</reference>
<dbReference type="AlphaFoldDB" id="A0A6H1Z7V1"/>
<accession>A0A6H1Z7V1</accession>
<dbReference type="EMBL" id="MT143863">
    <property type="protein sequence ID" value="QJB03834.1"/>
    <property type="molecule type" value="Genomic_DNA"/>
</dbReference>
<proteinExistence type="predicted"/>
<evidence type="ECO:0000313" key="1">
    <source>
        <dbReference type="EMBL" id="QJA43457.1"/>
    </source>
</evidence>